<sequence>MITQFSSRYDELIEKRCLEMLAVSPTDRMDYHYSLTILLWDHVRDYTDRYRQRHRACPGCPNRYSSRRQTLVQHGRELISALPTIARPQRSVTPARPRRAPIRQQPTGDRRRSTIVRFKACALDHPLYTSTATVNHTKLLTKGLGRQPDTTFSPPSTGTQSDLRNKIIELYPILHTIPFELMVGQARYKLELISREKSLQELKADTKSCGFVRLWVLPDYHIGPQITAPTYPPQCQPSCLHQPSCQHQQSGLRQPSHIPSSPAYKSSQAIPSMPVIMSTPAILSMPALTTTPAVEIDYDLQIVFPEIQEAQSDSLYEPAGTPTVLFRHKHSGQMACDLNLCFYVKNQHHKLPCNTLLDTVLKHSPFPHRDIDQPDDQTANQS</sequence>
<proteinExistence type="predicted"/>
<evidence type="ECO:0000313" key="3">
    <source>
        <dbReference type="Proteomes" id="UP000828390"/>
    </source>
</evidence>
<feature type="region of interest" description="Disordered" evidence="1">
    <location>
        <begin position="88"/>
        <end position="109"/>
    </location>
</feature>
<dbReference type="Proteomes" id="UP000828390">
    <property type="component" value="Unassembled WGS sequence"/>
</dbReference>
<organism evidence="2 3">
    <name type="scientific">Dreissena polymorpha</name>
    <name type="common">Zebra mussel</name>
    <name type="synonym">Mytilus polymorpha</name>
    <dbReference type="NCBI Taxonomy" id="45954"/>
    <lineage>
        <taxon>Eukaryota</taxon>
        <taxon>Metazoa</taxon>
        <taxon>Spiralia</taxon>
        <taxon>Lophotrochozoa</taxon>
        <taxon>Mollusca</taxon>
        <taxon>Bivalvia</taxon>
        <taxon>Autobranchia</taxon>
        <taxon>Heteroconchia</taxon>
        <taxon>Euheterodonta</taxon>
        <taxon>Imparidentia</taxon>
        <taxon>Neoheterodontei</taxon>
        <taxon>Myida</taxon>
        <taxon>Dreissenoidea</taxon>
        <taxon>Dreissenidae</taxon>
        <taxon>Dreissena</taxon>
    </lineage>
</organism>
<reference evidence="2" key="1">
    <citation type="journal article" date="2019" name="bioRxiv">
        <title>The Genome of the Zebra Mussel, Dreissena polymorpha: A Resource for Invasive Species Research.</title>
        <authorList>
            <person name="McCartney M.A."/>
            <person name="Auch B."/>
            <person name="Kono T."/>
            <person name="Mallez S."/>
            <person name="Zhang Y."/>
            <person name="Obille A."/>
            <person name="Becker A."/>
            <person name="Abrahante J.E."/>
            <person name="Garbe J."/>
            <person name="Badalamenti J.P."/>
            <person name="Herman A."/>
            <person name="Mangelson H."/>
            <person name="Liachko I."/>
            <person name="Sullivan S."/>
            <person name="Sone E.D."/>
            <person name="Koren S."/>
            <person name="Silverstein K.A.T."/>
            <person name="Beckman K.B."/>
            <person name="Gohl D.M."/>
        </authorList>
    </citation>
    <scope>NUCLEOTIDE SEQUENCE</scope>
    <source>
        <strain evidence="2">Duluth1</strain>
        <tissue evidence="2">Whole animal</tissue>
    </source>
</reference>
<evidence type="ECO:0000256" key="1">
    <source>
        <dbReference type="SAM" id="MobiDB-lite"/>
    </source>
</evidence>
<dbReference type="EMBL" id="JAIWYP010000013">
    <property type="protein sequence ID" value="KAH3719873.1"/>
    <property type="molecule type" value="Genomic_DNA"/>
</dbReference>
<comment type="caution">
    <text evidence="2">The sequence shown here is derived from an EMBL/GenBank/DDBJ whole genome shotgun (WGS) entry which is preliminary data.</text>
</comment>
<name>A0A9D4C992_DREPO</name>
<protein>
    <submittedName>
        <fullName evidence="2">Uncharacterized protein</fullName>
    </submittedName>
</protein>
<feature type="region of interest" description="Disordered" evidence="1">
    <location>
        <begin position="240"/>
        <end position="265"/>
    </location>
</feature>
<accession>A0A9D4C992</accession>
<dbReference type="AlphaFoldDB" id="A0A9D4C992"/>
<reference evidence="2" key="2">
    <citation type="submission" date="2020-11" db="EMBL/GenBank/DDBJ databases">
        <authorList>
            <person name="McCartney M.A."/>
            <person name="Auch B."/>
            <person name="Kono T."/>
            <person name="Mallez S."/>
            <person name="Becker A."/>
            <person name="Gohl D.M."/>
            <person name="Silverstein K.A.T."/>
            <person name="Koren S."/>
            <person name="Bechman K.B."/>
            <person name="Herman A."/>
            <person name="Abrahante J.E."/>
            <person name="Garbe J."/>
        </authorList>
    </citation>
    <scope>NUCLEOTIDE SEQUENCE</scope>
    <source>
        <strain evidence="2">Duluth1</strain>
        <tissue evidence="2">Whole animal</tissue>
    </source>
</reference>
<gene>
    <name evidence="2" type="ORF">DPMN_062757</name>
</gene>
<keyword evidence="3" id="KW-1185">Reference proteome</keyword>
<evidence type="ECO:0000313" key="2">
    <source>
        <dbReference type="EMBL" id="KAH3719873.1"/>
    </source>
</evidence>